<gene>
    <name evidence="1" type="ORF">HPB47_001486</name>
</gene>
<dbReference type="Proteomes" id="UP000805193">
    <property type="component" value="Unassembled WGS sequence"/>
</dbReference>
<keyword evidence="2" id="KW-1185">Reference proteome</keyword>
<evidence type="ECO:0000313" key="2">
    <source>
        <dbReference type="Proteomes" id="UP000805193"/>
    </source>
</evidence>
<evidence type="ECO:0000313" key="1">
    <source>
        <dbReference type="EMBL" id="KAG0422718.1"/>
    </source>
</evidence>
<protein>
    <submittedName>
        <fullName evidence="1">Uncharacterized protein</fullName>
    </submittedName>
</protein>
<comment type="caution">
    <text evidence="1">The sequence shown here is derived from an EMBL/GenBank/DDBJ whole genome shotgun (WGS) entry which is preliminary data.</text>
</comment>
<sequence length="448" mass="49818">MDSPRSWAVAVACCWINVFTFAMVRSAAVVYTSVLSTFHTSREEASWPVNLSAVCYFLTGPVAGLLATYVAIWKLTLTGCIVGSLAVCACYFAVDVTYLNVFLGVIHGTSIGLLALCSVVINQHFLKFRAMASGISNAGFTIGGLIFPPLVQELFDRFGVRGMFLLCGALMLNSTAGAFLQRSPPLPILQTVNDKNKTLHNHQETEKMLQPSPREVKLNSSDVQEQSQNDEPGVKEETIIAQKVSRNISRTNDLECKLVQADQDDEDVSCRVLVQSELVSSKKELKIKAVDIRNPQSFSLKPKRKHLLSFLILPRFYLIAFSLSQILNNMTTFMTVIVDFALDRDVSKWHAVLLVSYYTIMDLAARLGSGWITDKGYLKRSTMMAAHLTMWGVSLYLMPVCRPYYCQALLSMVCGWCNGSTLILIAVFFVELVGIEKLGYMHTRLNVN</sequence>
<organism evidence="1 2">
    <name type="scientific">Ixodes persulcatus</name>
    <name type="common">Taiga tick</name>
    <dbReference type="NCBI Taxonomy" id="34615"/>
    <lineage>
        <taxon>Eukaryota</taxon>
        <taxon>Metazoa</taxon>
        <taxon>Ecdysozoa</taxon>
        <taxon>Arthropoda</taxon>
        <taxon>Chelicerata</taxon>
        <taxon>Arachnida</taxon>
        <taxon>Acari</taxon>
        <taxon>Parasitiformes</taxon>
        <taxon>Ixodida</taxon>
        <taxon>Ixodoidea</taxon>
        <taxon>Ixodidae</taxon>
        <taxon>Ixodinae</taxon>
        <taxon>Ixodes</taxon>
    </lineage>
</organism>
<accession>A0AC60PNW8</accession>
<reference evidence="1 2" key="1">
    <citation type="journal article" date="2020" name="Cell">
        <title>Large-Scale Comparative Analyses of Tick Genomes Elucidate Their Genetic Diversity and Vector Capacities.</title>
        <authorList>
            <consortium name="Tick Genome and Microbiome Consortium (TIGMIC)"/>
            <person name="Jia N."/>
            <person name="Wang J."/>
            <person name="Shi W."/>
            <person name="Du L."/>
            <person name="Sun Y."/>
            <person name="Zhan W."/>
            <person name="Jiang J.F."/>
            <person name="Wang Q."/>
            <person name="Zhang B."/>
            <person name="Ji P."/>
            <person name="Bell-Sakyi L."/>
            <person name="Cui X.M."/>
            <person name="Yuan T.T."/>
            <person name="Jiang B.G."/>
            <person name="Yang W.F."/>
            <person name="Lam T.T."/>
            <person name="Chang Q.C."/>
            <person name="Ding S.J."/>
            <person name="Wang X.J."/>
            <person name="Zhu J.G."/>
            <person name="Ruan X.D."/>
            <person name="Zhao L."/>
            <person name="Wei J.T."/>
            <person name="Ye R.Z."/>
            <person name="Que T.C."/>
            <person name="Du C.H."/>
            <person name="Zhou Y.H."/>
            <person name="Cheng J.X."/>
            <person name="Dai P.F."/>
            <person name="Guo W.B."/>
            <person name="Han X.H."/>
            <person name="Huang E.J."/>
            <person name="Li L.F."/>
            <person name="Wei W."/>
            <person name="Gao Y.C."/>
            <person name="Liu J.Z."/>
            <person name="Shao H.Z."/>
            <person name="Wang X."/>
            <person name="Wang C.C."/>
            <person name="Yang T.C."/>
            <person name="Huo Q.B."/>
            <person name="Li W."/>
            <person name="Chen H.Y."/>
            <person name="Chen S.E."/>
            <person name="Zhou L.G."/>
            <person name="Ni X.B."/>
            <person name="Tian J.H."/>
            <person name="Sheng Y."/>
            <person name="Liu T."/>
            <person name="Pan Y.S."/>
            <person name="Xia L.Y."/>
            <person name="Li J."/>
            <person name="Zhao F."/>
            <person name="Cao W.C."/>
        </authorList>
    </citation>
    <scope>NUCLEOTIDE SEQUENCE [LARGE SCALE GENOMIC DNA]</scope>
    <source>
        <strain evidence="1">Iper-2018</strain>
    </source>
</reference>
<dbReference type="EMBL" id="JABSTQ010010191">
    <property type="protein sequence ID" value="KAG0422718.1"/>
    <property type="molecule type" value="Genomic_DNA"/>
</dbReference>
<name>A0AC60PNW8_IXOPE</name>
<proteinExistence type="predicted"/>